<keyword evidence="6 8" id="KW-0472">Membrane</keyword>
<dbReference type="PANTHER" id="PTHR35578:SF6">
    <property type="entry name" value="PROLINE-RICH TRANSMEMBRANE PROTEIN 4"/>
    <property type="match status" value="1"/>
</dbReference>
<dbReference type="AlphaFoldDB" id="A0AAE1HMG6"/>
<keyword evidence="3 8" id="KW-0812">Transmembrane</keyword>
<dbReference type="Proteomes" id="UP001219518">
    <property type="component" value="Unassembled WGS sequence"/>
</dbReference>
<dbReference type="InterPro" id="IPR059081">
    <property type="entry name" value="PRRT3-4"/>
</dbReference>
<evidence type="ECO:0000256" key="2">
    <source>
        <dbReference type="ARBA" id="ARBA00022553"/>
    </source>
</evidence>
<evidence type="ECO:0000256" key="8">
    <source>
        <dbReference type="SAM" id="Phobius"/>
    </source>
</evidence>
<feature type="compositionally biased region" description="Pro residues" evidence="7">
    <location>
        <begin position="73"/>
        <end position="82"/>
    </location>
</feature>
<evidence type="ECO:0000256" key="4">
    <source>
        <dbReference type="ARBA" id="ARBA00022729"/>
    </source>
</evidence>
<dbReference type="InterPro" id="IPR052836">
    <property type="entry name" value="PRRT_domain-containing"/>
</dbReference>
<feature type="domain" description="Proline-rich transmembrane protein 3/4" evidence="9">
    <location>
        <begin position="271"/>
        <end position="356"/>
    </location>
</feature>
<dbReference type="PANTHER" id="PTHR35578">
    <property type="entry name" value="PROLINE-RICH TRANSMEMBRANE PROTEIN 4-RELATED"/>
    <property type="match status" value="1"/>
</dbReference>
<accession>A0AAE1HMG6</accession>
<evidence type="ECO:0000256" key="1">
    <source>
        <dbReference type="ARBA" id="ARBA00004141"/>
    </source>
</evidence>
<dbReference type="Pfam" id="PF25987">
    <property type="entry name" value="PRRT3"/>
    <property type="match status" value="1"/>
</dbReference>
<evidence type="ECO:0000256" key="5">
    <source>
        <dbReference type="ARBA" id="ARBA00022989"/>
    </source>
</evidence>
<sequence>MRSKRKRTLLSGVQNDSAGHGQQADSGYRSVVSSLSLLMGQPWSRRAAGSAPAATKASPAPPSALAAPAAPGAQPPPAPPPVIRAEDADAPAVTVRPATPTITVCPGSRRGSTSSRRGSSCLEAGLAGEGTSRRRSSCGLEPILPEDGGPPSRRGSSASLLRIAEEVPGPGPDTLTVLENSLLPSPSPSPTRRKKSLTWKGDDDLCQAPESEPTPSKSIQSDSAAEDSATAETKLLPSQDTEFKTDDVTLHSILNHIAYVNRGPRANSDERVQTSNRRRQLREVIHLTSATAILGLVLSVASVFQLFGPYGQLVGSCESGRGPAWLWFTFQTLCRLMELAMGCAMANVTKQPVSGPQAAYLHHSHYAGGLRLKRESLYL</sequence>
<evidence type="ECO:0000313" key="10">
    <source>
        <dbReference type="EMBL" id="KAK3923371.1"/>
    </source>
</evidence>
<name>A0AAE1HMG6_9NEOP</name>
<feature type="transmembrane region" description="Helical" evidence="8">
    <location>
        <begin position="284"/>
        <end position="304"/>
    </location>
</feature>
<proteinExistence type="predicted"/>
<organism evidence="10 11">
    <name type="scientific">Frankliniella fusca</name>
    <dbReference type="NCBI Taxonomy" id="407009"/>
    <lineage>
        <taxon>Eukaryota</taxon>
        <taxon>Metazoa</taxon>
        <taxon>Ecdysozoa</taxon>
        <taxon>Arthropoda</taxon>
        <taxon>Hexapoda</taxon>
        <taxon>Insecta</taxon>
        <taxon>Pterygota</taxon>
        <taxon>Neoptera</taxon>
        <taxon>Paraneoptera</taxon>
        <taxon>Thysanoptera</taxon>
        <taxon>Terebrantia</taxon>
        <taxon>Thripoidea</taxon>
        <taxon>Thripidae</taxon>
        <taxon>Frankliniella</taxon>
    </lineage>
</organism>
<keyword evidence="4" id="KW-0732">Signal</keyword>
<evidence type="ECO:0000313" key="11">
    <source>
        <dbReference type="Proteomes" id="UP001219518"/>
    </source>
</evidence>
<feature type="compositionally biased region" description="Low complexity" evidence="7">
    <location>
        <begin position="107"/>
        <end position="120"/>
    </location>
</feature>
<evidence type="ECO:0000256" key="7">
    <source>
        <dbReference type="SAM" id="MobiDB-lite"/>
    </source>
</evidence>
<evidence type="ECO:0000259" key="9">
    <source>
        <dbReference type="Pfam" id="PF25987"/>
    </source>
</evidence>
<evidence type="ECO:0000256" key="3">
    <source>
        <dbReference type="ARBA" id="ARBA00022692"/>
    </source>
</evidence>
<feature type="region of interest" description="Disordered" evidence="7">
    <location>
        <begin position="1"/>
        <end position="27"/>
    </location>
</feature>
<keyword evidence="2" id="KW-0597">Phosphoprotein</keyword>
<feature type="compositionally biased region" description="Low complexity" evidence="7">
    <location>
        <begin position="47"/>
        <end position="72"/>
    </location>
</feature>
<comment type="subcellular location">
    <subcellularLocation>
        <location evidence="1">Membrane</location>
        <topology evidence="1">Multi-pass membrane protein</topology>
    </subcellularLocation>
</comment>
<evidence type="ECO:0000256" key="6">
    <source>
        <dbReference type="ARBA" id="ARBA00023136"/>
    </source>
</evidence>
<comment type="caution">
    <text evidence="10">The sequence shown here is derived from an EMBL/GenBank/DDBJ whole genome shotgun (WGS) entry which is preliminary data.</text>
</comment>
<feature type="compositionally biased region" description="Low complexity" evidence="7">
    <location>
        <begin position="221"/>
        <end position="233"/>
    </location>
</feature>
<feature type="region of interest" description="Disordered" evidence="7">
    <location>
        <begin position="44"/>
        <end position="240"/>
    </location>
</feature>
<protein>
    <submittedName>
        <fullName evidence="10">Dynein heavy chain 14, axonemal</fullName>
    </submittedName>
</protein>
<reference evidence="10" key="2">
    <citation type="journal article" date="2023" name="BMC Genomics">
        <title>Pest status, molecular evolution, and epigenetic factors derived from the genome assembly of Frankliniella fusca, a thysanopteran phytovirus vector.</title>
        <authorList>
            <person name="Catto M.A."/>
            <person name="Labadie P.E."/>
            <person name="Jacobson A.L."/>
            <person name="Kennedy G.G."/>
            <person name="Srinivasan R."/>
            <person name="Hunt B.G."/>
        </authorList>
    </citation>
    <scope>NUCLEOTIDE SEQUENCE</scope>
    <source>
        <strain evidence="10">PL_HMW_Pooled</strain>
    </source>
</reference>
<gene>
    <name evidence="10" type="ORF">KUF71_001782</name>
</gene>
<dbReference type="EMBL" id="JAHWGI010001145">
    <property type="protein sequence ID" value="KAK3923371.1"/>
    <property type="molecule type" value="Genomic_DNA"/>
</dbReference>
<keyword evidence="11" id="KW-1185">Reference proteome</keyword>
<reference evidence="10" key="1">
    <citation type="submission" date="2021-07" db="EMBL/GenBank/DDBJ databases">
        <authorList>
            <person name="Catto M.A."/>
            <person name="Jacobson A."/>
            <person name="Kennedy G."/>
            <person name="Labadie P."/>
            <person name="Hunt B.G."/>
            <person name="Srinivasan R."/>
        </authorList>
    </citation>
    <scope>NUCLEOTIDE SEQUENCE</scope>
    <source>
        <strain evidence="10">PL_HMW_Pooled</strain>
        <tissue evidence="10">Head</tissue>
    </source>
</reference>
<keyword evidence="5 8" id="KW-1133">Transmembrane helix</keyword>